<keyword evidence="2" id="KW-1185">Reference proteome</keyword>
<evidence type="ECO:0000313" key="1">
    <source>
        <dbReference type="EMBL" id="QDV35145.1"/>
    </source>
</evidence>
<dbReference type="AlphaFoldDB" id="A0A518H2T1"/>
<dbReference type="Proteomes" id="UP000317835">
    <property type="component" value="Chromosome"/>
</dbReference>
<dbReference type="EMBL" id="CP036426">
    <property type="protein sequence ID" value="QDV35145.1"/>
    <property type="molecule type" value="Genomic_DNA"/>
</dbReference>
<dbReference type="KEGG" id="tpla:ElP_30480"/>
<organism evidence="1 2">
    <name type="scientific">Tautonia plasticadhaerens</name>
    <dbReference type="NCBI Taxonomy" id="2527974"/>
    <lineage>
        <taxon>Bacteria</taxon>
        <taxon>Pseudomonadati</taxon>
        <taxon>Planctomycetota</taxon>
        <taxon>Planctomycetia</taxon>
        <taxon>Isosphaerales</taxon>
        <taxon>Isosphaeraceae</taxon>
        <taxon>Tautonia</taxon>
    </lineage>
</organism>
<dbReference type="SUPFAM" id="SSF63829">
    <property type="entry name" value="Calcium-dependent phosphotriesterase"/>
    <property type="match status" value="1"/>
</dbReference>
<reference evidence="1 2" key="1">
    <citation type="submission" date="2019-02" db="EMBL/GenBank/DDBJ databases">
        <title>Deep-cultivation of Planctomycetes and their phenomic and genomic characterization uncovers novel biology.</title>
        <authorList>
            <person name="Wiegand S."/>
            <person name="Jogler M."/>
            <person name="Boedeker C."/>
            <person name="Pinto D."/>
            <person name="Vollmers J."/>
            <person name="Rivas-Marin E."/>
            <person name="Kohn T."/>
            <person name="Peeters S.H."/>
            <person name="Heuer A."/>
            <person name="Rast P."/>
            <person name="Oberbeckmann S."/>
            <person name="Bunk B."/>
            <person name="Jeske O."/>
            <person name="Meyerdierks A."/>
            <person name="Storesund J.E."/>
            <person name="Kallscheuer N."/>
            <person name="Luecker S."/>
            <person name="Lage O.M."/>
            <person name="Pohl T."/>
            <person name="Merkel B.J."/>
            <person name="Hornburger P."/>
            <person name="Mueller R.-W."/>
            <person name="Bruemmer F."/>
            <person name="Labrenz M."/>
            <person name="Spormann A.M."/>
            <person name="Op den Camp H."/>
            <person name="Overmann J."/>
            <person name="Amann R."/>
            <person name="Jetten M.S.M."/>
            <person name="Mascher T."/>
            <person name="Medema M.H."/>
            <person name="Devos D.P."/>
            <person name="Kaster A.-K."/>
            <person name="Ovreas L."/>
            <person name="Rohde M."/>
            <person name="Galperin M.Y."/>
            <person name="Jogler C."/>
        </authorList>
    </citation>
    <scope>NUCLEOTIDE SEQUENCE [LARGE SCALE GENOMIC DNA]</scope>
    <source>
        <strain evidence="1 2">ElP</strain>
    </source>
</reference>
<sequence length="311" mass="34625">MDRFAHCGNGFTVLSGGDCSFGLRFRELWSTSMVRMAWTFAAVVLLPIVGNGEEIPVDLEDWIATAPPEIDSERGVAAEQDIEHEWVVLLRDGRPRVALRNQAIEVFGGLPFRIEPGSSRDGLAGRRFRVEVADGWVVAFNGGEFGAGLWWFSADGTDRYRIAEAWVEGFIRTAPGLFALEGLAHGDVNRGRLLRIAREPGSRWSAEEIVDLGQLPQAATLDTDGTLLVVTFDRLLRVDPSRAEIEILLDQAFWHWLDPNSIVVAPSGTICLGMRHGVARVEMTAEGRRVRWLLPNRTFDEMKPIVGFKEE</sequence>
<proteinExistence type="predicted"/>
<name>A0A518H2T1_9BACT</name>
<gene>
    <name evidence="1" type="ORF">ElP_30480</name>
</gene>
<protein>
    <submittedName>
        <fullName evidence="1">Uncharacterized protein</fullName>
    </submittedName>
</protein>
<accession>A0A518H2T1</accession>
<evidence type="ECO:0000313" key="2">
    <source>
        <dbReference type="Proteomes" id="UP000317835"/>
    </source>
</evidence>